<feature type="domain" description="DNA mismatch repair protein MutS core" evidence="8">
    <location>
        <begin position="9"/>
        <end position="309"/>
    </location>
</feature>
<accession>A0A3D9IVF3</accession>
<dbReference type="SUPFAM" id="SSF48334">
    <property type="entry name" value="DNA repair protein MutS, domain III"/>
    <property type="match status" value="1"/>
</dbReference>
<dbReference type="InterPro" id="IPR027417">
    <property type="entry name" value="P-loop_NTPase"/>
</dbReference>
<keyword evidence="3" id="KW-0378">Hydrolase</keyword>
<dbReference type="PIRSF" id="PIRSF005814">
    <property type="entry name" value="MutS_YshD"/>
    <property type="match status" value="1"/>
</dbReference>
<dbReference type="InterPro" id="IPR036187">
    <property type="entry name" value="DNA_mismatch_repair_MutS_sf"/>
</dbReference>
<proteinExistence type="predicted"/>
<keyword evidence="1" id="KW-0699">rRNA-binding</keyword>
<dbReference type="SMART" id="SM00533">
    <property type="entry name" value="MUTSd"/>
    <property type="match status" value="1"/>
</dbReference>
<dbReference type="InterPro" id="IPR005747">
    <property type="entry name" value="MutS2"/>
</dbReference>
<evidence type="ECO:0000259" key="9">
    <source>
        <dbReference type="SMART" id="SM00534"/>
    </source>
</evidence>
<evidence type="ECO:0000256" key="6">
    <source>
        <dbReference type="ARBA" id="ARBA00023125"/>
    </source>
</evidence>
<dbReference type="GO" id="GO:0045910">
    <property type="term" value="P:negative regulation of DNA recombination"/>
    <property type="evidence" value="ECO:0007669"/>
    <property type="project" value="InterPro"/>
</dbReference>
<dbReference type="InterPro" id="IPR045076">
    <property type="entry name" value="MutS"/>
</dbReference>
<dbReference type="Proteomes" id="UP000256869">
    <property type="component" value="Unassembled WGS sequence"/>
</dbReference>
<dbReference type="SUPFAM" id="SSF52540">
    <property type="entry name" value="P-loop containing nucleoside triphosphate hydrolases"/>
    <property type="match status" value="1"/>
</dbReference>
<dbReference type="InterPro" id="IPR000432">
    <property type="entry name" value="DNA_mismatch_repair_MutS_C"/>
</dbReference>
<feature type="domain" description="DNA mismatch repair proteins mutS family" evidence="9">
    <location>
        <begin position="321"/>
        <end position="506"/>
    </location>
</feature>
<sequence>MRQHSLNKLEYNRVIDILKTYTTTYLGKRLAEALKPLQNKEVIGQRLNETKEASRLLAKGGHPPLPSLDGMETMMGLLGTGYVMAEQDFGFMAQFARSCEQLRQYMSSKKAEAPVVAAYGTSMYDLKPLREAIEACIDRGRIVDTASSELQKVRKKIRVAEERLQKRLEGLLSKHSDILQERLVSQRGGRYVLPVKKEYRKRIPGTVLDESSSGQTVFVEPSELAGSQMDLSALRAEESREETQILAVLTGEVEGYSYELSVNVDTVGHYDFLFAKAKWGLALGGIAPELNDKRLIDLREARHPLLSTKPVPLNIKVGDGYRALLITGPNTGGKTVALKTVGLLTLMAQSGLLIPASEGSNVCVFGSVEVDIGDDQSLDSSLSTFSSHLRNVIDILSHAGSSTLVLLDELATGTDPGEGVGLSIAVLEELYRRHSVIMATTHFNEIKEYARVTDGFRNARMAFDEETLSPLYRLDMGEAGNSYAFVIAAKLGISAAIIKRARTIADSLKEGKGNREIPKQASGGYAQSRGVKERKGRADSRQAKASDAGAEQLSIKWSVGDVVFIPQLRKPGVVYRLPDERGNMIVQVQKEKITINHKRIRKFIDKKHLYPGEDYDLDIVFESVENRKKRHLMGKRHVDGLTIEKPSEE</sequence>
<dbReference type="GO" id="GO:0140664">
    <property type="term" value="F:ATP-dependent DNA damage sensor activity"/>
    <property type="evidence" value="ECO:0007669"/>
    <property type="project" value="InterPro"/>
</dbReference>
<dbReference type="InterPro" id="IPR007696">
    <property type="entry name" value="DNA_mismatch_repair_MutS_core"/>
</dbReference>
<keyword evidence="2" id="KW-0547">Nucleotide-binding</keyword>
<dbReference type="Pfam" id="PF00488">
    <property type="entry name" value="MutS_V"/>
    <property type="match status" value="1"/>
</dbReference>
<dbReference type="Gene3D" id="3.40.50.300">
    <property type="entry name" value="P-loop containing nucleotide triphosphate hydrolases"/>
    <property type="match status" value="1"/>
</dbReference>
<evidence type="ECO:0000256" key="7">
    <source>
        <dbReference type="SAM" id="MobiDB-lite"/>
    </source>
</evidence>
<dbReference type="SMART" id="SM00534">
    <property type="entry name" value="MUTSac"/>
    <property type="match status" value="1"/>
</dbReference>
<keyword evidence="6" id="KW-0238">DNA-binding</keyword>
<feature type="region of interest" description="Disordered" evidence="7">
    <location>
        <begin position="512"/>
        <end position="545"/>
    </location>
</feature>
<evidence type="ECO:0000256" key="2">
    <source>
        <dbReference type="ARBA" id="ARBA00022741"/>
    </source>
</evidence>
<evidence type="ECO:0000313" key="10">
    <source>
        <dbReference type="EMBL" id="RED65691.1"/>
    </source>
</evidence>
<dbReference type="AlphaFoldDB" id="A0A3D9IVF3"/>
<name>A0A3D9IVF3_9BACL</name>
<keyword evidence="4" id="KW-0067">ATP-binding</keyword>
<organism evidence="10 11">
    <name type="scientific">Cohnella lupini</name>
    <dbReference type="NCBI Taxonomy" id="1294267"/>
    <lineage>
        <taxon>Bacteria</taxon>
        <taxon>Bacillati</taxon>
        <taxon>Bacillota</taxon>
        <taxon>Bacilli</taxon>
        <taxon>Bacillales</taxon>
        <taxon>Paenibacillaceae</taxon>
        <taxon>Cohnella</taxon>
    </lineage>
</organism>
<dbReference type="GO" id="GO:0004519">
    <property type="term" value="F:endonuclease activity"/>
    <property type="evidence" value="ECO:0007669"/>
    <property type="project" value="InterPro"/>
</dbReference>
<dbReference type="NCBIfam" id="TIGR01069">
    <property type="entry name" value="mutS2"/>
    <property type="match status" value="1"/>
</dbReference>
<dbReference type="GO" id="GO:0006298">
    <property type="term" value="P:mismatch repair"/>
    <property type="evidence" value="ECO:0007669"/>
    <property type="project" value="InterPro"/>
</dbReference>
<dbReference type="PANTHER" id="PTHR48466">
    <property type="entry name" value="OS10G0509000 PROTEIN-RELATED"/>
    <property type="match status" value="1"/>
</dbReference>
<dbReference type="GO" id="GO:0016887">
    <property type="term" value="F:ATP hydrolysis activity"/>
    <property type="evidence" value="ECO:0007669"/>
    <property type="project" value="InterPro"/>
</dbReference>
<dbReference type="FunFam" id="3.40.50.300:FF:000830">
    <property type="entry name" value="Endonuclease MutS2"/>
    <property type="match status" value="1"/>
</dbReference>
<dbReference type="PANTHER" id="PTHR48466:SF2">
    <property type="entry name" value="OS10G0509000 PROTEIN"/>
    <property type="match status" value="1"/>
</dbReference>
<gene>
    <name evidence="10" type="ORF">DFP95_101180</name>
</gene>
<evidence type="ECO:0000259" key="8">
    <source>
        <dbReference type="SMART" id="SM00533"/>
    </source>
</evidence>
<dbReference type="GO" id="GO:0005524">
    <property type="term" value="F:ATP binding"/>
    <property type="evidence" value="ECO:0007669"/>
    <property type="project" value="UniProtKB-KW"/>
</dbReference>
<dbReference type="OrthoDB" id="9808166at2"/>
<dbReference type="GO" id="GO:0030983">
    <property type="term" value="F:mismatched DNA binding"/>
    <property type="evidence" value="ECO:0007669"/>
    <property type="project" value="InterPro"/>
</dbReference>
<evidence type="ECO:0000256" key="1">
    <source>
        <dbReference type="ARBA" id="ARBA00022730"/>
    </source>
</evidence>
<evidence type="ECO:0000256" key="4">
    <source>
        <dbReference type="ARBA" id="ARBA00022840"/>
    </source>
</evidence>
<dbReference type="EMBL" id="QRDY01000001">
    <property type="protein sequence ID" value="RED65691.1"/>
    <property type="molecule type" value="Genomic_DNA"/>
</dbReference>
<keyword evidence="5" id="KW-0694">RNA-binding</keyword>
<evidence type="ECO:0000256" key="5">
    <source>
        <dbReference type="ARBA" id="ARBA00022884"/>
    </source>
</evidence>
<reference evidence="10 11" key="1">
    <citation type="submission" date="2018-07" db="EMBL/GenBank/DDBJ databases">
        <title>Genomic Encyclopedia of Type Strains, Phase III (KMG-III): the genomes of soil and plant-associated and newly described type strains.</title>
        <authorList>
            <person name="Whitman W."/>
        </authorList>
    </citation>
    <scope>NUCLEOTIDE SEQUENCE [LARGE SCALE GENOMIC DNA]</scope>
    <source>
        <strain evidence="10 11">CECT 8236</strain>
    </source>
</reference>
<comment type="caution">
    <text evidence="10">The sequence shown here is derived from an EMBL/GenBank/DDBJ whole genome shotgun (WGS) entry which is preliminary data.</text>
</comment>
<dbReference type="GO" id="GO:0019843">
    <property type="term" value="F:rRNA binding"/>
    <property type="evidence" value="ECO:0007669"/>
    <property type="project" value="UniProtKB-KW"/>
</dbReference>
<dbReference type="RefSeq" id="WP_115990684.1">
    <property type="nucleotide sequence ID" value="NZ_QRDY01000001.1"/>
</dbReference>
<evidence type="ECO:0000256" key="3">
    <source>
        <dbReference type="ARBA" id="ARBA00022801"/>
    </source>
</evidence>
<feature type="compositionally biased region" description="Basic and acidic residues" evidence="7">
    <location>
        <begin position="530"/>
        <end position="544"/>
    </location>
</feature>
<protein>
    <submittedName>
        <fullName evidence="10">MutS-like protein</fullName>
    </submittedName>
</protein>
<keyword evidence="11" id="KW-1185">Reference proteome</keyword>
<evidence type="ECO:0000313" key="11">
    <source>
        <dbReference type="Proteomes" id="UP000256869"/>
    </source>
</evidence>